<keyword evidence="9 18" id="KW-0963">Cytoplasm</keyword>
<dbReference type="GO" id="GO:0009073">
    <property type="term" value="P:aromatic amino acid family biosynthetic process"/>
    <property type="evidence" value="ECO:0007669"/>
    <property type="project" value="UniProtKB-KW"/>
</dbReference>
<evidence type="ECO:0000256" key="17">
    <source>
        <dbReference type="ARBA" id="ARBA00023285"/>
    </source>
</evidence>
<comment type="function">
    <text evidence="3 18">Catalyzes the conversion of 3-deoxy-D-arabino-heptulosonate 7-phosphate (DAHP) to dehydroquinate (DHQ).</text>
</comment>
<evidence type="ECO:0000256" key="6">
    <source>
        <dbReference type="ARBA" id="ARBA00005412"/>
    </source>
</evidence>
<dbReference type="PANTHER" id="PTHR43622">
    <property type="entry name" value="3-DEHYDROQUINATE SYNTHASE"/>
    <property type="match status" value="1"/>
</dbReference>
<evidence type="ECO:0000256" key="9">
    <source>
        <dbReference type="ARBA" id="ARBA00022490"/>
    </source>
</evidence>
<evidence type="ECO:0000256" key="4">
    <source>
        <dbReference type="ARBA" id="ARBA00004496"/>
    </source>
</evidence>
<feature type="domain" description="3-dehydroquinate synthase N-terminal" evidence="19">
    <location>
        <begin position="67"/>
        <end position="179"/>
    </location>
</feature>
<keyword evidence="13 18" id="KW-0862">Zinc</keyword>
<comment type="cofactor">
    <cofactor evidence="18">
        <name>Co(2+)</name>
        <dbReference type="ChEBI" id="CHEBI:48828"/>
    </cofactor>
    <cofactor evidence="18">
        <name>Zn(2+)</name>
        <dbReference type="ChEBI" id="CHEBI:29105"/>
    </cofactor>
    <text evidence="18">Binds 1 divalent metal cation per subunit. Can use either Co(2+) or Zn(2+).</text>
</comment>
<dbReference type="GO" id="GO:0003856">
    <property type="term" value="F:3-dehydroquinate synthase activity"/>
    <property type="evidence" value="ECO:0007669"/>
    <property type="project" value="UniProtKB-UniRule"/>
</dbReference>
<keyword evidence="10 18" id="KW-0028">Amino-acid biosynthesis</keyword>
<evidence type="ECO:0000256" key="8">
    <source>
        <dbReference type="ARBA" id="ARBA00017684"/>
    </source>
</evidence>
<dbReference type="Proteomes" id="UP000231094">
    <property type="component" value="Unassembled WGS sequence"/>
</dbReference>
<comment type="similarity">
    <text evidence="6 18">Belongs to the sugar phosphate cyclases superfamily. Dehydroquinate synthase family.</text>
</comment>
<evidence type="ECO:0000256" key="15">
    <source>
        <dbReference type="ARBA" id="ARBA00023141"/>
    </source>
</evidence>
<organism evidence="21 22">
    <name type="scientific">Snodgrassella alvi</name>
    <dbReference type="NCBI Taxonomy" id="1196083"/>
    <lineage>
        <taxon>Bacteria</taxon>
        <taxon>Pseudomonadati</taxon>
        <taxon>Pseudomonadota</taxon>
        <taxon>Betaproteobacteria</taxon>
        <taxon>Neisseriales</taxon>
        <taxon>Neisseriaceae</taxon>
        <taxon>Snodgrassella</taxon>
    </lineage>
</organism>
<evidence type="ECO:0000256" key="1">
    <source>
        <dbReference type="ARBA" id="ARBA00001393"/>
    </source>
</evidence>
<evidence type="ECO:0000256" key="7">
    <source>
        <dbReference type="ARBA" id="ARBA00013031"/>
    </source>
</evidence>
<dbReference type="InterPro" id="IPR030960">
    <property type="entry name" value="DHQS/DOIS_N"/>
</dbReference>
<accession>A0A2N9Y5U2</accession>
<protein>
    <recommendedName>
        <fullName evidence="8 18">3-dehydroquinate synthase</fullName>
        <shortName evidence="18">DHQS</shortName>
        <ecNumber evidence="7 18">4.2.3.4</ecNumber>
    </recommendedName>
</protein>
<reference evidence="21 22" key="1">
    <citation type="journal article" date="2017" name="MBio">
        <title>Type VI secretion-mediated competition in the bee gut microbiome.</title>
        <authorList>
            <person name="Steele M.I."/>
            <person name="Kwong W.K."/>
            <person name="Powell J.E."/>
            <person name="Whiteley M."/>
            <person name="Moran N.A."/>
        </authorList>
    </citation>
    <scope>NUCLEOTIDE SEQUENCE [LARGE SCALE GENOMIC DNA]</scope>
    <source>
        <strain evidence="21 22">PEB0171</strain>
    </source>
</reference>
<comment type="caution">
    <text evidence="18">Lacks conserved residue(s) required for the propagation of feature annotation.</text>
</comment>
<dbReference type="RefSeq" id="WP_100115649.1">
    <property type="nucleotide sequence ID" value="NZ_MEIV01000022.1"/>
</dbReference>
<evidence type="ECO:0000256" key="13">
    <source>
        <dbReference type="ARBA" id="ARBA00022833"/>
    </source>
</evidence>
<evidence type="ECO:0000256" key="2">
    <source>
        <dbReference type="ARBA" id="ARBA00001911"/>
    </source>
</evidence>
<dbReference type="InterPro" id="IPR056179">
    <property type="entry name" value="DHQS_C"/>
</dbReference>
<evidence type="ECO:0000256" key="18">
    <source>
        <dbReference type="HAMAP-Rule" id="MF_00110"/>
    </source>
</evidence>
<feature type="binding site" evidence="18">
    <location>
        <begin position="129"/>
        <end position="130"/>
    </location>
    <ligand>
        <name>NAD(+)</name>
        <dbReference type="ChEBI" id="CHEBI:57540"/>
    </ligand>
</feature>
<evidence type="ECO:0000256" key="16">
    <source>
        <dbReference type="ARBA" id="ARBA00023239"/>
    </source>
</evidence>
<dbReference type="SUPFAM" id="SSF56796">
    <property type="entry name" value="Dehydroquinate synthase-like"/>
    <property type="match status" value="1"/>
</dbReference>
<comment type="cofactor">
    <cofactor evidence="2 18">
        <name>NAD(+)</name>
        <dbReference type="ChEBI" id="CHEBI:57540"/>
    </cofactor>
</comment>
<dbReference type="InterPro" id="IPR030963">
    <property type="entry name" value="DHQ_synth_fam"/>
</dbReference>
<dbReference type="Pfam" id="PF01761">
    <property type="entry name" value="DHQ_synthase"/>
    <property type="match status" value="1"/>
</dbReference>
<keyword evidence="17 18" id="KW-0170">Cobalt</keyword>
<feature type="binding site" evidence="18">
    <location>
        <begin position="105"/>
        <end position="109"/>
    </location>
    <ligand>
        <name>NAD(+)</name>
        <dbReference type="ChEBI" id="CHEBI:57540"/>
    </ligand>
</feature>
<comment type="pathway">
    <text evidence="5 18">Metabolic intermediate biosynthesis; chorismate biosynthesis; chorismate from D-erythrose 4-phosphate and phosphoenolpyruvate: step 2/7.</text>
</comment>
<keyword evidence="14 18" id="KW-0520">NAD</keyword>
<dbReference type="HAMAP" id="MF_00110">
    <property type="entry name" value="DHQ_synthase"/>
    <property type="match status" value="1"/>
</dbReference>
<dbReference type="InterPro" id="IPR050071">
    <property type="entry name" value="Dehydroquinate_synthase"/>
</dbReference>
<gene>
    <name evidence="18" type="primary">aroB</name>
    <name evidence="21" type="ORF">BHC47_03075</name>
</gene>
<keyword evidence="12 18" id="KW-0547">Nucleotide-binding</keyword>
<feature type="binding site" evidence="18">
    <location>
        <position position="264"/>
    </location>
    <ligand>
        <name>Zn(2+)</name>
        <dbReference type="ChEBI" id="CHEBI:29105"/>
    </ligand>
</feature>
<dbReference type="FunFam" id="3.40.50.1970:FF:000001">
    <property type="entry name" value="3-dehydroquinate synthase"/>
    <property type="match status" value="1"/>
</dbReference>
<evidence type="ECO:0000256" key="11">
    <source>
        <dbReference type="ARBA" id="ARBA00022723"/>
    </source>
</evidence>
<dbReference type="GO" id="GO:0000166">
    <property type="term" value="F:nucleotide binding"/>
    <property type="evidence" value="ECO:0007669"/>
    <property type="project" value="UniProtKB-KW"/>
</dbReference>
<dbReference type="Gene3D" id="1.20.1090.10">
    <property type="entry name" value="Dehydroquinate synthase-like - alpha domain"/>
    <property type="match status" value="1"/>
</dbReference>
<dbReference type="GO" id="GO:0009423">
    <property type="term" value="P:chorismate biosynthetic process"/>
    <property type="evidence" value="ECO:0007669"/>
    <property type="project" value="UniProtKB-UniRule"/>
</dbReference>
<feature type="domain" description="3-dehydroquinate synthase C-terminal" evidence="20">
    <location>
        <begin position="181"/>
        <end position="324"/>
    </location>
</feature>
<dbReference type="Gene3D" id="3.40.50.1970">
    <property type="match status" value="1"/>
</dbReference>
<proteinExistence type="inferred from homology"/>
<evidence type="ECO:0000256" key="5">
    <source>
        <dbReference type="ARBA" id="ARBA00004661"/>
    </source>
</evidence>
<comment type="subcellular location">
    <subcellularLocation>
        <location evidence="4 18">Cytoplasm</location>
    </subcellularLocation>
</comment>
<dbReference type="NCBIfam" id="TIGR01357">
    <property type="entry name" value="aroB"/>
    <property type="match status" value="1"/>
</dbReference>
<feature type="binding site" evidence="18">
    <location>
        <position position="184"/>
    </location>
    <ligand>
        <name>Zn(2+)</name>
        <dbReference type="ChEBI" id="CHEBI:29105"/>
    </ligand>
</feature>
<keyword evidence="11 18" id="KW-0479">Metal-binding</keyword>
<feature type="binding site" evidence="18">
    <location>
        <position position="247"/>
    </location>
    <ligand>
        <name>Zn(2+)</name>
        <dbReference type="ChEBI" id="CHEBI:29105"/>
    </ligand>
</feature>
<dbReference type="UniPathway" id="UPA00053">
    <property type="reaction ID" value="UER00085"/>
</dbReference>
<dbReference type="EMBL" id="MEIV01000022">
    <property type="protein sequence ID" value="PIT63967.1"/>
    <property type="molecule type" value="Genomic_DNA"/>
</dbReference>
<dbReference type="Pfam" id="PF24621">
    <property type="entry name" value="DHQS_C"/>
    <property type="match status" value="1"/>
</dbReference>
<dbReference type="GO" id="GO:0005737">
    <property type="term" value="C:cytoplasm"/>
    <property type="evidence" value="ECO:0007669"/>
    <property type="project" value="UniProtKB-SubCell"/>
</dbReference>
<evidence type="ECO:0000256" key="10">
    <source>
        <dbReference type="ARBA" id="ARBA00022605"/>
    </source>
</evidence>
<evidence type="ECO:0000313" key="21">
    <source>
        <dbReference type="EMBL" id="PIT63967.1"/>
    </source>
</evidence>
<dbReference type="AlphaFoldDB" id="A0A2N9Y5U2"/>
<evidence type="ECO:0000256" key="12">
    <source>
        <dbReference type="ARBA" id="ARBA00022741"/>
    </source>
</evidence>
<dbReference type="PIRSF" id="PIRSF001455">
    <property type="entry name" value="DHQ_synth"/>
    <property type="match status" value="1"/>
</dbReference>
<dbReference type="FunFam" id="1.20.1090.10:FF:000002">
    <property type="entry name" value="3-dehydroquinate synthase"/>
    <property type="match status" value="1"/>
</dbReference>
<evidence type="ECO:0000259" key="19">
    <source>
        <dbReference type="Pfam" id="PF01761"/>
    </source>
</evidence>
<evidence type="ECO:0000256" key="14">
    <source>
        <dbReference type="ARBA" id="ARBA00023027"/>
    </source>
</evidence>
<dbReference type="EC" id="4.2.3.4" evidence="7 18"/>
<dbReference type="PANTHER" id="PTHR43622:SF7">
    <property type="entry name" value="3-DEHYDROQUINATE SYNTHASE, CHLOROPLASTIC"/>
    <property type="match status" value="1"/>
</dbReference>
<sequence length="364" mass="39898">MYTLSVATASHQYPIFIGSDLLKSAQNILAPYLNHKIAIVTNVTVAELYLSQWQQIMNQAGYEYFSIILPDGERYKNWETLNLIYDGLMQNRAERQTTLLALGGGVIGDMVGFAAATYQRGAPFIQIPTTLLSQVDSSVGGKTAINHPLGKNMIGAFYQPQAVFIDLNSLQTLPAREFSAGLAEVIKYAVLGDIEFLQWLENNITALMAQNPSILAEAVYRCCQMKAEIVGADEKEAGIRAYLNLGHTFGHAIEAEMGYGNWLHGEAVAAGTVLACRLSEQLGYLNKKDTERVIALLNQAKLPVLPPAMSLKAWLGHMSHDKKVIDGKLRFVALKQLGQAMIADDIVTEILATTLKPYISCEAC</sequence>
<comment type="caution">
    <text evidence="21">The sequence shown here is derived from an EMBL/GenBank/DDBJ whole genome shotgun (WGS) entry which is preliminary data.</text>
</comment>
<evidence type="ECO:0000259" key="20">
    <source>
        <dbReference type="Pfam" id="PF24621"/>
    </source>
</evidence>
<dbReference type="GO" id="GO:0008652">
    <property type="term" value="P:amino acid biosynthetic process"/>
    <property type="evidence" value="ECO:0007669"/>
    <property type="project" value="UniProtKB-KW"/>
</dbReference>
<feature type="binding site" evidence="18">
    <location>
        <begin position="71"/>
        <end position="76"/>
    </location>
    <ligand>
        <name>NAD(+)</name>
        <dbReference type="ChEBI" id="CHEBI:57540"/>
    </ligand>
</feature>
<keyword evidence="15 18" id="KW-0057">Aromatic amino acid biosynthesis</keyword>
<feature type="binding site" evidence="18">
    <location>
        <position position="151"/>
    </location>
    <ligand>
        <name>NAD(+)</name>
        <dbReference type="ChEBI" id="CHEBI:57540"/>
    </ligand>
</feature>
<dbReference type="GO" id="GO:0046872">
    <property type="term" value="F:metal ion binding"/>
    <property type="evidence" value="ECO:0007669"/>
    <property type="project" value="UniProtKB-KW"/>
</dbReference>
<name>A0A2N9Y5U2_9NEIS</name>
<dbReference type="CDD" id="cd08195">
    <property type="entry name" value="DHQS"/>
    <property type="match status" value="1"/>
</dbReference>
<keyword evidence="16 18" id="KW-0456">Lyase</keyword>
<evidence type="ECO:0000313" key="22">
    <source>
        <dbReference type="Proteomes" id="UP000231094"/>
    </source>
</evidence>
<evidence type="ECO:0000256" key="3">
    <source>
        <dbReference type="ARBA" id="ARBA00003485"/>
    </source>
</evidence>
<dbReference type="InterPro" id="IPR016037">
    <property type="entry name" value="DHQ_synth_AroB"/>
</dbReference>
<comment type="catalytic activity">
    <reaction evidence="1 18">
        <text>7-phospho-2-dehydro-3-deoxy-D-arabino-heptonate = 3-dehydroquinate + phosphate</text>
        <dbReference type="Rhea" id="RHEA:21968"/>
        <dbReference type="ChEBI" id="CHEBI:32364"/>
        <dbReference type="ChEBI" id="CHEBI:43474"/>
        <dbReference type="ChEBI" id="CHEBI:58394"/>
        <dbReference type="EC" id="4.2.3.4"/>
    </reaction>
</comment>
<feature type="binding site" evidence="18">
    <location>
        <position position="142"/>
    </location>
    <ligand>
        <name>NAD(+)</name>
        <dbReference type="ChEBI" id="CHEBI:57540"/>
    </ligand>
</feature>